<sequence>MASVLTNVAQAAHSAAAAMLSAARIEADDPVPQKPVKKILSAPLPSISLEKISLYLGVPGAFTPSCSSQVPHYIADYDKFKAKGVKNIYVVAVNDVFVVKAWKEKLAPQGTGRSFYAFISQDHFFIALWCGSGVHSIADDKGKFTSGSGLLLDASGLLGSPRSKAISLFAQYFMTY</sequence>
<evidence type="ECO:0000313" key="9">
    <source>
        <dbReference type="Proteomes" id="UP000714275"/>
    </source>
</evidence>
<keyword evidence="4" id="KW-0560">Oxidoreductase</keyword>
<evidence type="ECO:0000256" key="6">
    <source>
        <dbReference type="PIRSR" id="PIRSR637944-1"/>
    </source>
</evidence>
<keyword evidence="3" id="KW-0049">Antioxidant</keyword>
<dbReference type="PANTHER" id="PTHR10430:SF39">
    <property type="entry name" value="PEROXISOMAL MEMBRANE ASSOCIATED PROTEIN 20"/>
    <property type="match status" value="1"/>
</dbReference>
<feature type="active site" description="Cysteine sulfenic acid (-SOH) intermediate" evidence="6">
    <location>
        <position position="66"/>
    </location>
</feature>
<dbReference type="InterPro" id="IPR037944">
    <property type="entry name" value="PRX5-like"/>
</dbReference>
<dbReference type="InterPro" id="IPR036249">
    <property type="entry name" value="Thioredoxin-like_sf"/>
</dbReference>
<dbReference type="GO" id="GO:0005739">
    <property type="term" value="C:mitochondrion"/>
    <property type="evidence" value="ECO:0007669"/>
    <property type="project" value="TreeGrafter"/>
</dbReference>
<evidence type="ECO:0000256" key="2">
    <source>
        <dbReference type="ARBA" id="ARBA00022559"/>
    </source>
</evidence>
<gene>
    <name evidence="8" type="ORF">EV702DRAFT_1280459</name>
</gene>
<keyword evidence="5" id="KW-0676">Redox-active center</keyword>
<keyword evidence="9" id="KW-1185">Reference proteome</keyword>
<feature type="domain" description="Redoxin" evidence="7">
    <location>
        <begin position="54"/>
        <end position="151"/>
    </location>
</feature>
<protein>
    <recommendedName>
        <fullName evidence="7">Redoxin domain-containing protein</fullName>
    </recommendedName>
</protein>
<dbReference type="Pfam" id="PF08534">
    <property type="entry name" value="Redoxin"/>
    <property type="match status" value="1"/>
</dbReference>
<organism evidence="8 9">
    <name type="scientific">Suillus placidus</name>
    <dbReference type="NCBI Taxonomy" id="48579"/>
    <lineage>
        <taxon>Eukaryota</taxon>
        <taxon>Fungi</taxon>
        <taxon>Dikarya</taxon>
        <taxon>Basidiomycota</taxon>
        <taxon>Agaricomycotina</taxon>
        <taxon>Agaricomycetes</taxon>
        <taxon>Agaricomycetidae</taxon>
        <taxon>Boletales</taxon>
        <taxon>Suillineae</taxon>
        <taxon>Suillaceae</taxon>
        <taxon>Suillus</taxon>
    </lineage>
</organism>
<dbReference type="AlphaFoldDB" id="A0A9P7D036"/>
<dbReference type="GO" id="GO:0042744">
    <property type="term" value="P:hydrogen peroxide catabolic process"/>
    <property type="evidence" value="ECO:0007669"/>
    <property type="project" value="TreeGrafter"/>
</dbReference>
<dbReference type="GO" id="GO:0045454">
    <property type="term" value="P:cell redox homeostasis"/>
    <property type="evidence" value="ECO:0007669"/>
    <property type="project" value="TreeGrafter"/>
</dbReference>
<evidence type="ECO:0000256" key="4">
    <source>
        <dbReference type="ARBA" id="ARBA00023002"/>
    </source>
</evidence>
<dbReference type="SUPFAM" id="SSF52833">
    <property type="entry name" value="Thioredoxin-like"/>
    <property type="match status" value="1"/>
</dbReference>
<proteinExistence type="inferred from homology"/>
<evidence type="ECO:0000256" key="5">
    <source>
        <dbReference type="ARBA" id="ARBA00023284"/>
    </source>
</evidence>
<dbReference type="EMBL" id="JABBWD010000040">
    <property type="protein sequence ID" value="KAG1774554.1"/>
    <property type="molecule type" value="Genomic_DNA"/>
</dbReference>
<evidence type="ECO:0000259" key="7">
    <source>
        <dbReference type="Pfam" id="PF08534"/>
    </source>
</evidence>
<dbReference type="GO" id="GO:0008379">
    <property type="term" value="F:thioredoxin peroxidase activity"/>
    <property type="evidence" value="ECO:0007669"/>
    <property type="project" value="InterPro"/>
</dbReference>
<dbReference type="GO" id="GO:0005777">
    <property type="term" value="C:peroxisome"/>
    <property type="evidence" value="ECO:0007669"/>
    <property type="project" value="TreeGrafter"/>
</dbReference>
<evidence type="ECO:0000256" key="1">
    <source>
        <dbReference type="ARBA" id="ARBA00010505"/>
    </source>
</evidence>
<dbReference type="PANTHER" id="PTHR10430">
    <property type="entry name" value="PEROXIREDOXIN"/>
    <property type="match status" value="1"/>
</dbReference>
<dbReference type="Proteomes" id="UP000714275">
    <property type="component" value="Unassembled WGS sequence"/>
</dbReference>
<evidence type="ECO:0000256" key="3">
    <source>
        <dbReference type="ARBA" id="ARBA00022862"/>
    </source>
</evidence>
<dbReference type="GO" id="GO:0005829">
    <property type="term" value="C:cytosol"/>
    <property type="evidence" value="ECO:0007669"/>
    <property type="project" value="TreeGrafter"/>
</dbReference>
<evidence type="ECO:0000313" key="8">
    <source>
        <dbReference type="EMBL" id="KAG1774554.1"/>
    </source>
</evidence>
<dbReference type="GO" id="GO:0034599">
    <property type="term" value="P:cellular response to oxidative stress"/>
    <property type="evidence" value="ECO:0007669"/>
    <property type="project" value="InterPro"/>
</dbReference>
<reference evidence="8" key="1">
    <citation type="journal article" date="2020" name="New Phytol.">
        <title>Comparative genomics reveals dynamic genome evolution in host specialist ectomycorrhizal fungi.</title>
        <authorList>
            <person name="Lofgren L.A."/>
            <person name="Nguyen N.H."/>
            <person name="Vilgalys R."/>
            <person name="Ruytinx J."/>
            <person name="Liao H.L."/>
            <person name="Branco S."/>
            <person name="Kuo A."/>
            <person name="LaButti K."/>
            <person name="Lipzen A."/>
            <person name="Andreopoulos W."/>
            <person name="Pangilinan J."/>
            <person name="Riley R."/>
            <person name="Hundley H."/>
            <person name="Na H."/>
            <person name="Barry K."/>
            <person name="Grigoriev I.V."/>
            <person name="Stajich J.E."/>
            <person name="Kennedy P.G."/>
        </authorList>
    </citation>
    <scope>NUCLEOTIDE SEQUENCE</scope>
    <source>
        <strain evidence="8">DOB743</strain>
    </source>
</reference>
<name>A0A9P7D036_9AGAM</name>
<keyword evidence="2" id="KW-0575">Peroxidase</keyword>
<comment type="caution">
    <text evidence="8">The sequence shown here is derived from an EMBL/GenBank/DDBJ whole genome shotgun (WGS) entry which is preliminary data.</text>
</comment>
<dbReference type="InterPro" id="IPR013740">
    <property type="entry name" value="Redoxin"/>
</dbReference>
<accession>A0A9P7D036</accession>
<dbReference type="OrthoDB" id="1882547at2759"/>
<comment type="similarity">
    <text evidence="1">Belongs to the peroxiredoxin family. Prx5 subfamily.</text>
</comment>
<dbReference type="Gene3D" id="3.40.30.10">
    <property type="entry name" value="Glutaredoxin"/>
    <property type="match status" value="1"/>
</dbReference>